<proteinExistence type="predicted"/>
<gene>
    <name evidence="1" type="ORF">TM448A00274_0015</name>
    <name evidence="2" type="ORF">TM448B00451_0008</name>
</gene>
<dbReference type="EMBL" id="MT143996">
    <property type="protein sequence ID" value="QJA45731.1"/>
    <property type="molecule type" value="Genomic_DNA"/>
</dbReference>
<evidence type="ECO:0000313" key="2">
    <source>
        <dbReference type="EMBL" id="QJH95484.1"/>
    </source>
</evidence>
<protein>
    <submittedName>
        <fullName evidence="1">Uncharacterized protein</fullName>
    </submittedName>
</protein>
<accession>A0A6H1ZE84</accession>
<dbReference type="EMBL" id="MT144621">
    <property type="protein sequence ID" value="QJH95484.1"/>
    <property type="molecule type" value="Genomic_DNA"/>
</dbReference>
<name>A0A6H1ZE84_9ZZZZ</name>
<organism evidence="1">
    <name type="scientific">viral metagenome</name>
    <dbReference type="NCBI Taxonomy" id="1070528"/>
    <lineage>
        <taxon>unclassified sequences</taxon>
        <taxon>metagenomes</taxon>
        <taxon>organismal metagenomes</taxon>
    </lineage>
</organism>
<evidence type="ECO:0000313" key="1">
    <source>
        <dbReference type="EMBL" id="QJA45731.1"/>
    </source>
</evidence>
<reference evidence="1" key="1">
    <citation type="submission" date="2020-03" db="EMBL/GenBank/DDBJ databases">
        <title>The deep terrestrial virosphere.</title>
        <authorList>
            <person name="Holmfeldt K."/>
            <person name="Nilsson E."/>
            <person name="Simone D."/>
            <person name="Lopez-Fernandez M."/>
            <person name="Wu X."/>
            <person name="de Brujin I."/>
            <person name="Lundin D."/>
            <person name="Andersson A."/>
            <person name="Bertilsson S."/>
            <person name="Dopson M."/>
        </authorList>
    </citation>
    <scope>NUCLEOTIDE SEQUENCE</scope>
    <source>
        <strain evidence="1">TM448A00274</strain>
        <strain evidence="2">TM448B00451</strain>
    </source>
</reference>
<dbReference type="AlphaFoldDB" id="A0A6H1ZE84"/>
<sequence length="58" mass="6634">MELYIYNTETSEVMAVVTGKDNTACEDKADDLYNDDNIGWSYTDYGLIETTDTEYFDA</sequence>